<dbReference type="SUPFAM" id="SSF82185">
    <property type="entry name" value="Histone H3 K4-specific methyltransferase SET7/9 N-terminal domain"/>
    <property type="match status" value="2"/>
</dbReference>
<dbReference type="InterPro" id="IPR011652">
    <property type="entry name" value="MORN_2"/>
</dbReference>
<protein>
    <submittedName>
        <fullName evidence="1">Antitoxin component YwqK of YwqJK toxin-antitoxin module</fullName>
    </submittedName>
</protein>
<evidence type="ECO:0000313" key="2">
    <source>
        <dbReference type="Proteomes" id="UP000622552"/>
    </source>
</evidence>
<proteinExistence type="predicted"/>
<dbReference type="Pfam" id="PF07661">
    <property type="entry name" value="MORN_2"/>
    <property type="match status" value="4"/>
</dbReference>
<name>A0A8J7KJM1_9ACTN</name>
<evidence type="ECO:0000313" key="1">
    <source>
        <dbReference type="EMBL" id="MBG6140565.1"/>
    </source>
</evidence>
<dbReference type="Gene3D" id="2.20.110.10">
    <property type="entry name" value="Histone H3 K4-specific methyltransferase SET7/9 N-terminal domain"/>
    <property type="match status" value="1"/>
</dbReference>
<dbReference type="RefSeq" id="WP_197007097.1">
    <property type="nucleotide sequence ID" value="NZ_BONS01000005.1"/>
</dbReference>
<sequence>MPEEVDFFHLDFDPGTYLTYHKGVLFTGESVARSRAGVLMEITAYLEGRKHGTSRGYFPDGSVHSESAYEHGEQVGAERMFHENGQLRERLTPEPEPVDFRELDFDPGTYLTFHHDYLFTGESVTRSRAGVLMETASYQDGLRHGPSRGYYPDGSLYSESTYDEGQESGASRTFYENGQLREQITYEPAGYVAKVERWDEDGDLTYEHVTGR</sequence>
<dbReference type="EMBL" id="JADOUF010000001">
    <property type="protein sequence ID" value="MBG6140565.1"/>
    <property type="molecule type" value="Genomic_DNA"/>
</dbReference>
<organism evidence="1 2">
    <name type="scientific">Longispora fulva</name>
    <dbReference type="NCBI Taxonomy" id="619741"/>
    <lineage>
        <taxon>Bacteria</taxon>
        <taxon>Bacillati</taxon>
        <taxon>Actinomycetota</taxon>
        <taxon>Actinomycetes</taxon>
        <taxon>Micromonosporales</taxon>
        <taxon>Micromonosporaceae</taxon>
        <taxon>Longispora</taxon>
    </lineage>
</organism>
<dbReference type="Proteomes" id="UP000622552">
    <property type="component" value="Unassembled WGS sequence"/>
</dbReference>
<gene>
    <name evidence="1" type="ORF">IW245_006759</name>
</gene>
<comment type="caution">
    <text evidence="1">The sequence shown here is derived from an EMBL/GenBank/DDBJ whole genome shotgun (WGS) entry which is preliminary data.</text>
</comment>
<keyword evidence="2" id="KW-1185">Reference proteome</keyword>
<dbReference type="Gene3D" id="3.90.930.1">
    <property type="match status" value="1"/>
</dbReference>
<reference evidence="1" key="1">
    <citation type="submission" date="2020-11" db="EMBL/GenBank/DDBJ databases">
        <title>Sequencing the genomes of 1000 actinobacteria strains.</title>
        <authorList>
            <person name="Klenk H.-P."/>
        </authorList>
    </citation>
    <scope>NUCLEOTIDE SEQUENCE</scope>
    <source>
        <strain evidence="1">DSM 45356</strain>
    </source>
</reference>
<accession>A0A8J7KJM1</accession>
<dbReference type="AlphaFoldDB" id="A0A8J7KJM1"/>